<name>A0AAI9K4M0_9FIRM</name>
<comment type="caution">
    <text evidence="2">The sequence shown here is derived from an EMBL/GenBank/DDBJ whole genome shotgun (WGS) entry which is preliminary data.</text>
</comment>
<protein>
    <submittedName>
        <fullName evidence="2">Uncharacterized protein</fullName>
    </submittedName>
</protein>
<feature type="region of interest" description="Disordered" evidence="1">
    <location>
        <begin position="1"/>
        <end position="44"/>
    </location>
</feature>
<dbReference type="AlphaFoldDB" id="A0AAI9K4M0"/>
<reference evidence="2" key="1">
    <citation type="submission" date="2020-06" db="EMBL/GenBank/DDBJ databases">
        <title>Characterization of fructooligosaccharide metabolism and fructooligosaccharide-degrading enzymes in human commensal butyrate producers.</title>
        <authorList>
            <person name="Tanno H."/>
            <person name="Fujii T."/>
            <person name="Hirano K."/>
            <person name="Maeno S."/>
            <person name="Tonozuka T."/>
            <person name="Sakamoto M."/>
            <person name="Ohkuma M."/>
            <person name="Tochio T."/>
            <person name="Endo A."/>
        </authorList>
    </citation>
    <scope>NUCLEOTIDE SEQUENCE</scope>
    <source>
        <strain evidence="2">JCM 31265</strain>
    </source>
</reference>
<proteinExistence type="predicted"/>
<evidence type="ECO:0000256" key="1">
    <source>
        <dbReference type="SAM" id="MobiDB-lite"/>
    </source>
</evidence>
<feature type="compositionally biased region" description="Basic and acidic residues" evidence="1">
    <location>
        <begin position="14"/>
        <end position="36"/>
    </location>
</feature>
<gene>
    <name evidence="2" type="ORF">COEU31_10870</name>
</gene>
<sequence>MVFDFSFKTNNDQNRNRYRAEEEKKYDPTFEDDHSEGYTNVQNDSQKRDKNLRCKILYLFYISHDLRLKPSGLHFLVIGNRQLLKLAD</sequence>
<dbReference type="Proteomes" id="UP000660047">
    <property type="component" value="Unassembled WGS sequence"/>
</dbReference>
<organism evidence="2 3">
    <name type="scientific">Coprococcus eutactus</name>
    <dbReference type="NCBI Taxonomy" id="33043"/>
    <lineage>
        <taxon>Bacteria</taxon>
        <taxon>Bacillati</taxon>
        <taxon>Bacillota</taxon>
        <taxon>Clostridia</taxon>
        <taxon>Lachnospirales</taxon>
        <taxon>Lachnospiraceae</taxon>
        <taxon>Coprococcus</taxon>
    </lineage>
</organism>
<accession>A0AAI9K4M0</accession>
<evidence type="ECO:0000313" key="3">
    <source>
        <dbReference type="Proteomes" id="UP000660047"/>
    </source>
</evidence>
<evidence type="ECO:0000313" key="2">
    <source>
        <dbReference type="EMBL" id="GFO94041.1"/>
    </source>
</evidence>
<dbReference type="EMBL" id="BLYL01000004">
    <property type="protein sequence ID" value="GFO94041.1"/>
    <property type="molecule type" value="Genomic_DNA"/>
</dbReference>